<evidence type="ECO:0000313" key="2">
    <source>
        <dbReference type="EMBL" id="MBL1117863.1"/>
    </source>
</evidence>
<comment type="caution">
    <text evidence="2">The sequence shown here is derived from an EMBL/GenBank/DDBJ whole genome shotgun (WGS) entry which is preliminary data.</text>
</comment>
<dbReference type="RefSeq" id="WP_201855685.1">
    <property type="nucleotide sequence ID" value="NZ_JAERRG010000019.1"/>
</dbReference>
<evidence type="ECO:0000313" key="3">
    <source>
        <dbReference type="Proteomes" id="UP000621510"/>
    </source>
</evidence>
<proteinExistence type="predicted"/>
<dbReference type="Proteomes" id="UP000621510">
    <property type="component" value="Unassembled WGS sequence"/>
</dbReference>
<feature type="domain" description="SnoaL-like" evidence="1">
    <location>
        <begin position="22"/>
        <end position="117"/>
    </location>
</feature>
<dbReference type="Gene3D" id="3.10.450.50">
    <property type="match status" value="1"/>
</dbReference>
<protein>
    <submittedName>
        <fullName evidence="2">Nuclear transport factor 2 family protein</fullName>
    </submittedName>
</protein>
<gene>
    <name evidence="2" type="ORF">JK364_36630</name>
</gene>
<dbReference type="EMBL" id="JAERRG010000019">
    <property type="protein sequence ID" value="MBL1117863.1"/>
    <property type="molecule type" value="Genomic_DNA"/>
</dbReference>
<name>A0ABS1PZL9_9ACTN</name>
<dbReference type="Pfam" id="PF12680">
    <property type="entry name" value="SnoaL_2"/>
    <property type="match status" value="1"/>
</dbReference>
<organism evidence="2 3">
    <name type="scientific">Streptomyces endocoffeicus</name>
    <dbReference type="NCBI Taxonomy" id="2898945"/>
    <lineage>
        <taxon>Bacteria</taxon>
        <taxon>Bacillati</taxon>
        <taxon>Actinomycetota</taxon>
        <taxon>Actinomycetes</taxon>
        <taxon>Kitasatosporales</taxon>
        <taxon>Streptomycetaceae</taxon>
        <taxon>Streptomyces</taxon>
    </lineage>
</organism>
<dbReference type="SUPFAM" id="SSF54427">
    <property type="entry name" value="NTF2-like"/>
    <property type="match status" value="1"/>
</dbReference>
<reference evidence="2 3" key="1">
    <citation type="submission" date="2021-01" db="EMBL/GenBank/DDBJ databases">
        <title>WGS of actinomycetes isolated from Thailand.</title>
        <authorList>
            <person name="Thawai C."/>
        </authorList>
    </citation>
    <scope>NUCLEOTIDE SEQUENCE [LARGE SCALE GENOMIC DNA]</scope>
    <source>
        <strain evidence="2 3">CA3R110</strain>
    </source>
</reference>
<sequence length="145" mass="16570">MTGAPQRAAEHPHTEILRTIYRDLTRVVDFAAADIVLHRADRTVEDPRVRRGIRAVRAHEQALIRMTQYTLVMDVEHIVANDHFGTVLGVLRAQRPRELSVPFCGLWRFVDGRIVEHWENASCGPDELRRLFTPPPSFWPLADAG</sequence>
<dbReference type="InterPro" id="IPR032710">
    <property type="entry name" value="NTF2-like_dom_sf"/>
</dbReference>
<evidence type="ECO:0000259" key="1">
    <source>
        <dbReference type="Pfam" id="PF12680"/>
    </source>
</evidence>
<dbReference type="InterPro" id="IPR037401">
    <property type="entry name" value="SnoaL-like"/>
</dbReference>
<keyword evidence="3" id="KW-1185">Reference proteome</keyword>
<accession>A0ABS1PZL9</accession>